<dbReference type="SUPFAM" id="SSF48403">
    <property type="entry name" value="Ankyrin repeat"/>
    <property type="match status" value="1"/>
</dbReference>
<name>C5LNN7_PERM5</name>
<keyword evidence="1" id="KW-0677">Repeat</keyword>
<evidence type="ECO:0000313" key="4">
    <source>
        <dbReference type="EMBL" id="EER01656.1"/>
    </source>
</evidence>
<dbReference type="PANTHER" id="PTHR24173:SF74">
    <property type="entry name" value="ANKYRIN REPEAT DOMAIN-CONTAINING PROTEIN 16"/>
    <property type="match status" value="1"/>
</dbReference>
<dbReference type="GeneID" id="9040207"/>
<accession>C5LNN7</accession>
<dbReference type="InParanoid" id="C5LNN7"/>
<dbReference type="Pfam" id="PF12796">
    <property type="entry name" value="Ank_2"/>
    <property type="match status" value="2"/>
</dbReference>
<evidence type="ECO:0000256" key="2">
    <source>
        <dbReference type="ARBA" id="ARBA00023043"/>
    </source>
</evidence>
<sequence length="191" mass="21577">MKKNATSRAMYARVKELFGDNSSTVNVVDGYGQTPLYYAVQRKPDQDARELTRRLIEEFGLEANHKDQMLQTPLFYAALVGNTATCELLVDKGAEVDPLDTNKQTPLFYAVREGHLHCTRALVTVHGAKADIVDHTGQPPLFYAARENRVEMCKMLIEELGVYAAQRDAKGKDAKFFVKDNDMLYEWEGLL</sequence>
<dbReference type="RefSeq" id="XP_002768938.1">
    <property type="nucleotide sequence ID" value="XM_002768892.1"/>
</dbReference>
<dbReference type="PROSITE" id="PS50088">
    <property type="entry name" value="ANK_REPEAT"/>
    <property type="match status" value="1"/>
</dbReference>
<evidence type="ECO:0000256" key="1">
    <source>
        <dbReference type="ARBA" id="ARBA00022737"/>
    </source>
</evidence>
<gene>
    <name evidence="4" type="ORF">Pmar_PMAR008235</name>
</gene>
<dbReference type="OrthoDB" id="448960at2759"/>
<dbReference type="InterPro" id="IPR002110">
    <property type="entry name" value="Ankyrin_rpt"/>
</dbReference>
<keyword evidence="5" id="KW-1185">Reference proteome</keyword>
<evidence type="ECO:0000256" key="3">
    <source>
        <dbReference type="PROSITE-ProRule" id="PRU00023"/>
    </source>
</evidence>
<dbReference type="EMBL" id="GG683822">
    <property type="protein sequence ID" value="EER01656.1"/>
    <property type="molecule type" value="Genomic_DNA"/>
</dbReference>
<proteinExistence type="predicted"/>
<feature type="repeat" description="ANK" evidence="3">
    <location>
        <begin position="69"/>
        <end position="101"/>
    </location>
</feature>
<keyword evidence="2 3" id="KW-0040">ANK repeat</keyword>
<dbReference type="SMART" id="SM00248">
    <property type="entry name" value="ANK"/>
    <property type="match status" value="4"/>
</dbReference>
<dbReference type="AlphaFoldDB" id="C5LNN7"/>
<dbReference type="InterPro" id="IPR036770">
    <property type="entry name" value="Ankyrin_rpt-contain_sf"/>
</dbReference>
<reference evidence="4 5" key="1">
    <citation type="submission" date="2008-07" db="EMBL/GenBank/DDBJ databases">
        <authorList>
            <person name="El-Sayed N."/>
            <person name="Caler E."/>
            <person name="Inman J."/>
            <person name="Amedeo P."/>
            <person name="Hass B."/>
            <person name="Wortman J."/>
        </authorList>
    </citation>
    <scope>NUCLEOTIDE SEQUENCE [LARGE SCALE GENOMIC DNA]</scope>
    <source>
        <strain evidence="5">ATCC 50983 / TXsc</strain>
    </source>
</reference>
<dbReference type="PANTHER" id="PTHR24173">
    <property type="entry name" value="ANKYRIN REPEAT CONTAINING"/>
    <property type="match status" value="1"/>
</dbReference>
<dbReference type="Gene3D" id="1.25.40.20">
    <property type="entry name" value="Ankyrin repeat-containing domain"/>
    <property type="match status" value="1"/>
</dbReference>
<organism evidence="5">
    <name type="scientific">Perkinsus marinus (strain ATCC 50983 / TXsc)</name>
    <dbReference type="NCBI Taxonomy" id="423536"/>
    <lineage>
        <taxon>Eukaryota</taxon>
        <taxon>Sar</taxon>
        <taxon>Alveolata</taxon>
        <taxon>Perkinsozoa</taxon>
        <taxon>Perkinsea</taxon>
        <taxon>Perkinsida</taxon>
        <taxon>Perkinsidae</taxon>
        <taxon>Perkinsus</taxon>
    </lineage>
</organism>
<dbReference type="OMA" id="ANHKDQM"/>
<dbReference type="Proteomes" id="UP000007800">
    <property type="component" value="Unassembled WGS sequence"/>
</dbReference>
<protein>
    <submittedName>
        <fullName evidence="4">Ankyrin repeat domain-containing protein, putative</fullName>
    </submittedName>
</protein>
<evidence type="ECO:0000313" key="5">
    <source>
        <dbReference type="Proteomes" id="UP000007800"/>
    </source>
</evidence>